<dbReference type="EMBL" id="HBUF01566460">
    <property type="protein sequence ID" value="CAG6764720.1"/>
    <property type="molecule type" value="Transcribed_RNA"/>
</dbReference>
<proteinExistence type="predicted"/>
<organism evidence="1">
    <name type="scientific">Cacopsylla melanoneura</name>
    <dbReference type="NCBI Taxonomy" id="428564"/>
    <lineage>
        <taxon>Eukaryota</taxon>
        <taxon>Metazoa</taxon>
        <taxon>Ecdysozoa</taxon>
        <taxon>Arthropoda</taxon>
        <taxon>Hexapoda</taxon>
        <taxon>Insecta</taxon>
        <taxon>Pterygota</taxon>
        <taxon>Neoptera</taxon>
        <taxon>Paraneoptera</taxon>
        <taxon>Hemiptera</taxon>
        <taxon>Sternorrhyncha</taxon>
        <taxon>Psylloidea</taxon>
        <taxon>Psyllidae</taxon>
        <taxon>Psyllinae</taxon>
        <taxon>Cacopsylla</taxon>
    </lineage>
</organism>
<name>A0A8D9AF83_9HEMI</name>
<protein>
    <submittedName>
        <fullName evidence="1">Uncharacterized protein</fullName>
    </submittedName>
</protein>
<accession>A0A8D9AF83</accession>
<dbReference type="AlphaFoldDB" id="A0A8D9AF83"/>
<evidence type="ECO:0000313" key="1">
    <source>
        <dbReference type="EMBL" id="CAG6764720.1"/>
    </source>
</evidence>
<sequence>MIHTELVSLFLLENEFLIFKIPSHSKSVLVAERQSSYLSTLRLWVRFPPGAGFFFLFQKEKFDWLSFFSIFLLSSLSRHEGPKIKEIESPYQSLSYRSLNYRQSIFFWLNLMYAVMLPWQPINNVKSLGFPQ</sequence>
<reference evidence="1" key="1">
    <citation type="submission" date="2021-05" db="EMBL/GenBank/DDBJ databases">
        <authorList>
            <person name="Alioto T."/>
            <person name="Alioto T."/>
            <person name="Gomez Garrido J."/>
        </authorList>
    </citation>
    <scope>NUCLEOTIDE SEQUENCE</scope>
</reference>